<accession>A0A5M3MXM4</accession>
<organism evidence="1 2">
    <name type="scientific">Coniophora puteana (strain RWD-64-598)</name>
    <name type="common">Brown rot fungus</name>
    <dbReference type="NCBI Taxonomy" id="741705"/>
    <lineage>
        <taxon>Eukaryota</taxon>
        <taxon>Fungi</taxon>
        <taxon>Dikarya</taxon>
        <taxon>Basidiomycota</taxon>
        <taxon>Agaricomycotina</taxon>
        <taxon>Agaricomycetes</taxon>
        <taxon>Agaricomycetidae</taxon>
        <taxon>Boletales</taxon>
        <taxon>Coniophorineae</taxon>
        <taxon>Coniophoraceae</taxon>
        <taxon>Coniophora</taxon>
    </lineage>
</organism>
<dbReference type="KEGG" id="cput:CONPUDRAFT_150904"/>
<evidence type="ECO:0000313" key="2">
    <source>
        <dbReference type="Proteomes" id="UP000053558"/>
    </source>
</evidence>
<name>A0A5M3MXM4_CONPW</name>
<dbReference type="GeneID" id="19202774"/>
<gene>
    <name evidence="1" type="ORF">CONPUDRAFT_150904</name>
</gene>
<protein>
    <submittedName>
        <fullName evidence="1">Uncharacterized protein</fullName>
    </submittedName>
</protein>
<dbReference type="RefSeq" id="XP_007765722.1">
    <property type="nucleotide sequence ID" value="XM_007767532.1"/>
</dbReference>
<dbReference type="Proteomes" id="UP000053558">
    <property type="component" value="Unassembled WGS sequence"/>
</dbReference>
<comment type="caution">
    <text evidence="1">The sequence shown here is derived from an EMBL/GenBank/DDBJ whole genome shotgun (WGS) entry which is preliminary data.</text>
</comment>
<dbReference type="AlphaFoldDB" id="A0A5M3MXM4"/>
<sequence>MASGMVQWSRISEPFQFHITSYRPEYPHQALRLHRFMNGQPMFDELIRVSIISENVCVDLDDLEPEDIDTEDSDLNTDSEDPDSYDMDLEVCFGSASSPRLSSCGLLNVAKRNYVLLCPAAGFISREFSTAFHRSAELDAYNCPGFDD</sequence>
<reference evidence="2" key="1">
    <citation type="journal article" date="2012" name="Science">
        <title>The Paleozoic origin of enzymatic lignin decomposition reconstructed from 31 fungal genomes.</title>
        <authorList>
            <person name="Floudas D."/>
            <person name="Binder M."/>
            <person name="Riley R."/>
            <person name="Barry K."/>
            <person name="Blanchette R.A."/>
            <person name="Henrissat B."/>
            <person name="Martinez A.T."/>
            <person name="Otillar R."/>
            <person name="Spatafora J.W."/>
            <person name="Yadav J.S."/>
            <person name="Aerts A."/>
            <person name="Benoit I."/>
            <person name="Boyd A."/>
            <person name="Carlson A."/>
            <person name="Copeland A."/>
            <person name="Coutinho P.M."/>
            <person name="de Vries R.P."/>
            <person name="Ferreira P."/>
            <person name="Findley K."/>
            <person name="Foster B."/>
            <person name="Gaskell J."/>
            <person name="Glotzer D."/>
            <person name="Gorecki P."/>
            <person name="Heitman J."/>
            <person name="Hesse C."/>
            <person name="Hori C."/>
            <person name="Igarashi K."/>
            <person name="Jurgens J.A."/>
            <person name="Kallen N."/>
            <person name="Kersten P."/>
            <person name="Kohler A."/>
            <person name="Kuees U."/>
            <person name="Kumar T.K.A."/>
            <person name="Kuo A."/>
            <person name="LaButti K."/>
            <person name="Larrondo L.F."/>
            <person name="Lindquist E."/>
            <person name="Ling A."/>
            <person name="Lombard V."/>
            <person name="Lucas S."/>
            <person name="Lundell T."/>
            <person name="Martin R."/>
            <person name="McLaughlin D.J."/>
            <person name="Morgenstern I."/>
            <person name="Morin E."/>
            <person name="Murat C."/>
            <person name="Nagy L.G."/>
            <person name="Nolan M."/>
            <person name="Ohm R.A."/>
            <person name="Patyshakuliyeva A."/>
            <person name="Rokas A."/>
            <person name="Ruiz-Duenas F.J."/>
            <person name="Sabat G."/>
            <person name="Salamov A."/>
            <person name="Samejima M."/>
            <person name="Schmutz J."/>
            <person name="Slot J.C."/>
            <person name="St John F."/>
            <person name="Stenlid J."/>
            <person name="Sun H."/>
            <person name="Sun S."/>
            <person name="Syed K."/>
            <person name="Tsang A."/>
            <person name="Wiebenga A."/>
            <person name="Young D."/>
            <person name="Pisabarro A."/>
            <person name="Eastwood D.C."/>
            <person name="Martin F."/>
            <person name="Cullen D."/>
            <person name="Grigoriev I.V."/>
            <person name="Hibbett D.S."/>
        </authorList>
    </citation>
    <scope>NUCLEOTIDE SEQUENCE [LARGE SCALE GENOMIC DNA]</scope>
    <source>
        <strain evidence="2">RWD-64-598 SS2</strain>
    </source>
</reference>
<keyword evidence="2" id="KW-1185">Reference proteome</keyword>
<evidence type="ECO:0000313" key="1">
    <source>
        <dbReference type="EMBL" id="EIW83852.1"/>
    </source>
</evidence>
<proteinExistence type="predicted"/>
<dbReference type="EMBL" id="JH711575">
    <property type="protein sequence ID" value="EIW83852.1"/>
    <property type="molecule type" value="Genomic_DNA"/>
</dbReference>